<dbReference type="Proteomes" id="UP000292639">
    <property type="component" value="Unassembled WGS sequence"/>
</dbReference>
<keyword evidence="3" id="KW-1185">Reference proteome</keyword>
<name>A0A4V2KDH2_9GAMM</name>
<keyword evidence="1" id="KW-0472">Membrane</keyword>
<evidence type="ECO:0000313" key="2">
    <source>
        <dbReference type="EMBL" id="TBU99367.1"/>
    </source>
</evidence>
<comment type="caution">
    <text evidence="2">The sequence shown here is derived from an EMBL/GenBank/DDBJ whole genome shotgun (WGS) entry which is preliminary data.</text>
</comment>
<feature type="transmembrane region" description="Helical" evidence="1">
    <location>
        <begin position="55"/>
        <end position="73"/>
    </location>
</feature>
<feature type="transmembrane region" description="Helical" evidence="1">
    <location>
        <begin position="29"/>
        <end position="46"/>
    </location>
</feature>
<protein>
    <submittedName>
        <fullName evidence="2">Uncharacterized protein</fullName>
    </submittedName>
</protein>
<evidence type="ECO:0000256" key="1">
    <source>
        <dbReference type="SAM" id="Phobius"/>
    </source>
</evidence>
<keyword evidence="1" id="KW-1133">Transmembrane helix</keyword>
<organism evidence="2 3">
    <name type="scientific">Stutzerimonas kirkiae</name>
    <dbReference type="NCBI Taxonomy" id="2211392"/>
    <lineage>
        <taxon>Bacteria</taxon>
        <taxon>Pseudomonadati</taxon>
        <taxon>Pseudomonadota</taxon>
        <taxon>Gammaproteobacteria</taxon>
        <taxon>Pseudomonadales</taxon>
        <taxon>Pseudomonadaceae</taxon>
        <taxon>Stutzerimonas</taxon>
    </lineage>
</organism>
<keyword evidence="1" id="KW-0812">Transmembrane</keyword>
<evidence type="ECO:0000313" key="3">
    <source>
        <dbReference type="Proteomes" id="UP000292639"/>
    </source>
</evidence>
<reference evidence="2 3" key="1">
    <citation type="submission" date="2018-06" db="EMBL/GenBank/DDBJ databases">
        <title>Three novel Pseudomonas species isolated from symptomatic oak.</title>
        <authorList>
            <person name="Bueno-Gonzalez V."/>
            <person name="Brady C."/>
        </authorList>
    </citation>
    <scope>NUCLEOTIDE SEQUENCE [LARGE SCALE GENOMIC DNA]</scope>
    <source>
        <strain evidence="2 3">P17C</strain>
    </source>
</reference>
<sequence length="74" mass="8059">MAILLILSGLFLMVAIQVAIFCIAIVKSPGNAVLCLIVPFFVYVYARKEPRARPFLWAWYTGIGLLTAGVIASS</sequence>
<proteinExistence type="predicted"/>
<gene>
    <name evidence="2" type="ORF">DNJ96_03420</name>
</gene>
<dbReference type="OrthoDB" id="7016986at2"/>
<dbReference type="AlphaFoldDB" id="A0A4V2KDH2"/>
<accession>A0A4V2KDH2</accession>
<dbReference type="EMBL" id="QJUP01000002">
    <property type="protein sequence ID" value="TBU99367.1"/>
    <property type="molecule type" value="Genomic_DNA"/>
</dbReference>